<protein>
    <submittedName>
        <fullName evidence="1">Gsr1577 protein</fullName>
    </submittedName>
</protein>
<dbReference type="HOGENOM" id="CLU_2682598_0_0_3"/>
<evidence type="ECO:0000313" key="1">
    <source>
        <dbReference type="EMBL" id="BAC89518.1"/>
    </source>
</evidence>
<dbReference type="EnsemblBacteria" id="BAC89518">
    <property type="protein sequence ID" value="BAC89518"/>
    <property type="gene ID" value="BAC89518"/>
</dbReference>
<reference evidence="1 2" key="1">
    <citation type="journal article" date="2003" name="DNA Res.">
        <title>Complete genome structure of Gloeobacter violaceus PCC 7421, a cyanobacterium that lacks thylakoids.</title>
        <authorList>
            <person name="Nakamura Y."/>
            <person name="Kaneko T."/>
            <person name="Sato S."/>
            <person name="Mimuro M."/>
            <person name="Miyashita H."/>
            <person name="Tsuchiya T."/>
            <person name="Sasamoto S."/>
            <person name="Watanabe A."/>
            <person name="Kawashima K."/>
            <person name="Kishida Y."/>
            <person name="Kiyokawa C."/>
            <person name="Kohara M."/>
            <person name="Matsumoto M."/>
            <person name="Matsuno A."/>
            <person name="Nakazaki N."/>
            <person name="Shimpo S."/>
            <person name="Takeuchi C."/>
            <person name="Yamada M."/>
            <person name="Tabata S."/>
        </authorList>
    </citation>
    <scope>NUCLEOTIDE SEQUENCE [LARGE SCALE GENOMIC DNA]</scope>
    <source>
        <strain evidence="2">ATCC 29082 / PCC 7421</strain>
    </source>
</reference>
<evidence type="ECO:0000313" key="2">
    <source>
        <dbReference type="Proteomes" id="UP000000557"/>
    </source>
</evidence>
<accession>Q7NKA1</accession>
<keyword evidence="2" id="KW-1185">Reference proteome</keyword>
<dbReference type="KEGG" id="gvi:gsr1577"/>
<name>Q7NKA1_GLOVI</name>
<dbReference type="RefSeq" id="WP_011141576.1">
    <property type="nucleotide sequence ID" value="NC_005125.1"/>
</dbReference>
<proteinExistence type="predicted"/>
<gene>
    <name evidence="1" type="ordered locus">gsr1577</name>
</gene>
<dbReference type="Proteomes" id="UP000000557">
    <property type="component" value="Chromosome"/>
</dbReference>
<reference evidence="1 2" key="2">
    <citation type="journal article" date="2003" name="DNA Res.">
        <title>Complete genome structure of Gloeobacter violaceus PCC 7421, a cyanobacterium that lacks thylakoids (supplement).</title>
        <authorList>
            <person name="Nakamura Y."/>
            <person name="Kaneko T."/>
            <person name="Sato S."/>
            <person name="Mimuro M."/>
            <person name="Miyashita H."/>
            <person name="Tsuchiya T."/>
            <person name="Sasamoto S."/>
            <person name="Watanabe A."/>
            <person name="Kawashima K."/>
            <person name="Kishida Y."/>
            <person name="Kiyokawa C."/>
            <person name="Kohara M."/>
            <person name="Matsumoto M."/>
            <person name="Matsuno A."/>
            <person name="Nakazaki N."/>
            <person name="Shimpo S."/>
            <person name="Takeuchi C."/>
            <person name="Yamada M."/>
            <person name="Tabata S."/>
        </authorList>
    </citation>
    <scope>NUCLEOTIDE SEQUENCE [LARGE SCALE GENOMIC DNA]</scope>
    <source>
        <strain evidence="2">ATCC 29082 / PCC 7421</strain>
    </source>
</reference>
<organism evidence="1 2">
    <name type="scientific">Gloeobacter violaceus (strain ATCC 29082 / PCC 7421)</name>
    <dbReference type="NCBI Taxonomy" id="251221"/>
    <lineage>
        <taxon>Bacteria</taxon>
        <taxon>Bacillati</taxon>
        <taxon>Cyanobacteriota</taxon>
        <taxon>Cyanophyceae</taxon>
        <taxon>Gloeobacterales</taxon>
        <taxon>Gloeobacteraceae</taxon>
        <taxon>Gloeobacter</taxon>
    </lineage>
</organism>
<dbReference type="EMBL" id="BA000045">
    <property type="protein sequence ID" value="BAC89518.1"/>
    <property type="molecule type" value="Genomic_DNA"/>
</dbReference>
<dbReference type="STRING" id="251221.gene:10759066"/>
<dbReference type="InParanoid" id="Q7NKA1"/>
<sequence>MKLPDPLKRDILDLQGRLLDLLDEVTVVERSLLMTFGETAETTDSLTDLDNIREQVQDAYRRFWILMGNIAVTP</sequence>
<dbReference type="AlphaFoldDB" id="Q7NKA1"/>